<name>A0A1M5SHU6_9RHOB</name>
<evidence type="ECO:0000313" key="2">
    <source>
        <dbReference type="Proteomes" id="UP000184074"/>
    </source>
</evidence>
<accession>A0A1M5SHU6</accession>
<dbReference type="AlphaFoldDB" id="A0A1M5SHU6"/>
<protein>
    <submittedName>
        <fullName evidence="1">Uncharacterized protein</fullName>
    </submittedName>
</protein>
<dbReference type="Proteomes" id="UP000184074">
    <property type="component" value="Unassembled WGS sequence"/>
</dbReference>
<proteinExistence type="predicted"/>
<sequence>MIVVEDRKRQSGSEGTFGELSIIGDRTGNSTIFNEGVRGLRPCTDRVYAPGTFLFCEA</sequence>
<keyword evidence="2" id="KW-1185">Reference proteome</keyword>
<organism evidence="1 2">
    <name type="scientific">Cognatiyoonia sediminum</name>
    <dbReference type="NCBI Taxonomy" id="1508389"/>
    <lineage>
        <taxon>Bacteria</taxon>
        <taxon>Pseudomonadati</taxon>
        <taxon>Pseudomonadota</taxon>
        <taxon>Alphaproteobacteria</taxon>
        <taxon>Rhodobacterales</taxon>
        <taxon>Paracoccaceae</taxon>
        <taxon>Cognatiyoonia</taxon>
    </lineage>
</organism>
<evidence type="ECO:0000313" key="1">
    <source>
        <dbReference type="EMBL" id="SHH38069.1"/>
    </source>
</evidence>
<gene>
    <name evidence="1" type="ORF">SAMN05444003_2978</name>
</gene>
<reference evidence="1 2" key="1">
    <citation type="submission" date="2016-11" db="EMBL/GenBank/DDBJ databases">
        <authorList>
            <person name="Jaros S."/>
            <person name="Januszkiewicz K."/>
            <person name="Wedrychowicz H."/>
        </authorList>
    </citation>
    <scope>NUCLEOTIDE SEQUENCE [LARGE SCALE GENOMIC DNA]</scope>
    <source>
        <strain evidence="1 2">DSM 28715</strain>
    </source>
</reference>
<dbReference type="EMBL" id="FQXB01000006">
    <property type="protein sequence ID" value="SHH38069.1"/>
    <property type="molecule type" value="Genomic_DNA"/>
</dbReference>